<feature type="compositionally biased region" description="Polar residues" evidence="5">
    <location>
        <begin position="195"/>
        <end position="205"/>
    </location>
</feature>
<protein>
    <submittedName>
        <fullName evidence="7">Transcription factor bHLH74 like</fullName>
    </submittedName>
</protein>
<dbReference type="AlphaFoldDB" id="A0A2R6RNF4"/>
<dbReference type="OrthoDB" id="1609391at2759"/>
<feature type="non-terminal residue" evidence="7">
    <location>
        <position position="1"/>
    </location>
</feature>
<dbReference type="PANTHER" id="PTHR12565">
    <property type="entry name" value="STEROL REGULATORY ELEMENT-BINDING PROTEIN"/>
    <property type="match status" value="1"/>
</dbReference>
<comment type="subcellular location">
    <subcellularLocation>
        <location evidence="1">Nucleus</location>
    </subcellularLocation>
</comment>
<evidence type="ECO:0000256" key="4">
    <source>
        <dbReference type="ARBA" id="ARBA00023242"/>
    </source>
</evidence>
<dbReference type="GO" id="GO:0003700">
    <property type="term" value="F:DNA-binding transcription factor activity"/>
    <property type="evidence" value="ECO:0007669"/>
    <property type="project" value="TreeGrafter"/>
</dbReference>
<dbReference type="FunFam" id="4.10.280.10:FF:000002">
    <property type="entry name" value="Basic helix-loop-helix transcription factor"/>
    <property type="match status" value="1"/>
</dbReference>
<feature type="compositionally biased region" description="Polar residues" evidence="5">
    <location>
        <begin position="145"/>
        <end position="155"/>
    </location>
</feature>
<dbReference type="SMART" id="SM00353">
    <property type="entry name" value="HLH"/>
    <property type="match status" value="1"/>
</dbReference>
<dbReference type="CDD" id="cd18919">
    <property type="entry name" value="bHLH_AtBPE_like"/>
    <property type="match status" value="1"/>
</dbReference>
<evidence type="ECO:0000256" key="3">
    <source>
        <dbReference type="ARBA" id="ARBA00023163"/>
    </source>
</evidence>
<gene>
    <name evidence="7" type="ORF">CEY00_Acc04806</name>
</gene>
<accession>A0A2R6RNF4</accession>
<evidence type="ECO:0000313" key="8">
    <source>
        <dbReference type="Proteomes" id="UP000241394"/>
    </source>
</evidence>
<dbReference type="OMA" id="QYRGEMS"/>
<evidence type="ECO:0000256" key="1">
    <source>
        <dbReference type="ARBA" id="ARBA00004123"/>
    </source>
</evidence>
<keyword evidence="2" id="KW-0805">Transcription regulation</keyword>
<keyword evidence="3" id="KW-0804">Transcription</keyword>
<dbReference type="EMBL" id="NKQK01000004">
    <property type="protein sequence ID" value="PSS31509.1"/>
    <property type="molecule type" value="Genomic_DNA"/>
</dbReference>
<evidence type="ECO:0000259" key="6">
    <source>
        <dbReference type="PROSITE" id="PS50888"/>
    </source>
</evidence>
<dbReference type="PROSITE" id="PS50888">
    <property type="entry name" value="BHLH"/>
    <property type="match status" value="1"/>
</dbReference>
<evidence type="ECO:0000256" key="2">
    <source>
        <dbReference type="ARBA" id="ARBA00023015"/>
    </source>
</evidence>
<feature type="domain" description="BHLH" evidence="6">
    <location>
        <begin position="222"/>
        <end position="272"/>
    </location>
</feature>
<sequence length="382" mass="41801">FWRSWSCFLDMGSEDAANMRSSTGGENFFGSGWDPIASMNQSESFGGEFGNSPYSSVILGNQTMPCGSHLVHYPSDSSHGLVDMVPKLPFFGSGSFSEMVGSFALPDCDQIAPTEKTSTTDDQQVTEEGEMGISPCGNGKKRASESSSPFNTSKNSEGKNQREIYGDNSEYTKEWDEKKQKIELNAGANLRGKQTGKQGKDNLNSGEAPKENYIHVRAKRGQATNSHSLAERVRRERISERMRLLQKLVPGCNKITGKAVMLDEIINYVQSLQQQVEFLSMKLSTVNPELNIDLDRILSKEILQSRGNSAAIPGFGPGMSSSLPYPPGIPHGPLSGIPSTSPYHSMPQNLWDHELQSLLQMGFDPNPAISNLGPKGRSKLEL</sequence>
<reference evidence="8" key="2">
    <citation type="journal article" date="2018" name="BMC Genomics">
        <title>A manually annotated Actinidia chinensis var. chinensis (kiwifruit) genome highlights the challenges associated with draft genomes and gene prediction in plants.</title>
        <authorList>
            <person name="Pilkington S.M."/>
            <person name="Crowhurst R."/>
            <person name="Hilario E."/>
            <person name="Nardozza S."/>
            <person name="Fraser L."/>
            <person name="Peng Y."/>
            <person name="Gunaseelan K."/>
            <person name="Simpson R."/>
            <person name="Tahir J."/>
            <person name="Deroles S.C."/>
            <person name="Templeton K."/>
            <person name="Luo Z."/>
            <person name="Davy M."/>
            <person name="Cheng C."/>
            <person name="McNeilage M."/>
            <person name="Scaglione D."/>
            <person name="Liu Y."/>
            <person name="Zhang Q."/>
            <person name="Datson P."/>
            <person name="De Silva N."/>
            <person name="Gardiner S.E."/>
            <person name="Bassett H."/>
            <person name="Chagne D."/>
            <person name="McCallum J."/>
            <person name="Dzierzon H."/>
            <person name="Deng C."/>
            <person name="Wang Y.Y."/>
            <person name="Barron L."/>
            <person name="Manako K."/>
            <person name="Bowen J."/>
            <person name="Foster T.M."/>
            <person name="Erridge Z.A."/>
            <person name="Tiffin H."/>
            <person name="Waite C.N."/>
            <person name="Davies K.M."/>
            <person name="Grierson E.P."/>
            <person name="Laing W.A."/>
            <person name="Kirk R."/>
            <person name="Chen X."/>
            <person name="Wood M."/>
            <person name="Montefiori M."/>
            <person name="Brummell D.A."/>
            <person name="Schwinn K.E."/>
            <person name="Catanach A."/>
            <person name="Fullerton C."/>
            <person name="Li D."/>
            <person name="Meiyalaghan S."/>
            <person name="Nieuwenhuizen N."/>
            <person name="Read N."/>
            <person name="Prakash R."/>
            <person name="Hunter D."/>
            <person name="Zhang H."/>
            <person name="McKenzie M."/>
            <person name="Knabel M."/>
            <person name="Harris A."/>
            <person name="Allan A.C."/>
            <person name="Gleave A."/>
            <person name="Chen A."/>
            <person name="Janssen B.J."/>
            <person name="Plunkett B."/>
            <person name="Ampomah-Dwamena C."/>
            <person name="Voogd C."/>
            <person name="Leif D."/>
            <person name="Lafferty D."/>
            <person name="Souleyre E.J.F."/>
            <person name="Varkonyi-Gasic E."/>
            <person name="Gambi F."/>
            <person name="Hanley J."/>
            <person name="Yao J.L."/>
            <person name="Cheung J."/>
            <person name="David K.M."/>
            <person name="Warren B."/>
            <person name="Marsh K."/>
            <person name="Snowden K.C."/>
            <person name="Lin-Wang K."/>
            <person name="Brian L."/>
            <person name="Martinez-Sanchez M."/>
            <person name="Wang M."/>
            <person name="Ileperuma N."/>
            <person name="Macnee N."/>
            <person name="Campin R."/>
            <person name="McAtee P."/>
            <person name="Drummond R.S.M."/>
            <person name="Espley R.V."/>
            <person name="Ireland H.S."/>
            <person name="Wu R."/>
            <person name="Atkinson R.G."/>
            <person name="Karunairetnam S."/>
            <person name="Bulley S."/>
            <person name="Chunkath S."/>
            <person name="Hanley Z."/>
            <person name="Storey R."/>
            <person name="Thrimawithana A.H."/>
            <person name="Thomson S."/>
            <person name="David C."/>
            <person name="Testolin R."/>
            <person name="Huang H."/>
            <person name="Hellens R.P."/>
            <person name="Schaffer R.J."/>
        </authorList>
    </citation>
    <scope>NUCLEOTIDE SEQUENCE [LARGE SCALE GENOMIC DNA]</scope>
    <source>
        <strain evidence="8">cv. Red5</strain>
    </source>
</reference>
<feature type="region of interest" description="Disordered" evidence="5">
    <location>
        <begin position="185"/>
        <end position="208"/>
    </location>
</feature>
<keyword evidence="8" id="KW-1185">Reference proteome</keyword>
<dbReference type="GO" id="GO:0046983">
    <property type="term" value="F:protein dimerization activity"/>
    <property type="evidence" value="ECO:0007669"/>
    <property type="project" value="InterPro"/>
</dbReference>
<dbReference type="Pfam" id="PF00010">
    <property type="entry name" value="HLH"/>
    <property type="match status" value="1"/>
</dbReference>
<dbReference type="Proteomes" id="UP000241394">
    <property type="component" value="Chromosome LG4"/>
</dbReference>
<organism evidence="7 8">
    <name type="scientific">Actinidia chinensis var. chinensis</name>
    <name type="common">Chinese soft-hair kiwi</name>
    <dbReference type="NCBI Taxonomy" id="1590841"/>
    <lineage>
        <taxon>Eukaryota</taxon>
        <taxon>Viridiplantae</taxon>
        <taxon>Streptophyta</taxon>
        <taxon>Embryophyta</taxon>
        <taxon>Tracheophyta</taxon>
        <taxon>Spermatophyta</taxon>
        <taxon>Magnoliopsida</taxon>
        <taxon>eudicotyledons</taxon>
        <taxon>Gunneridae</taxon>
        <taxon>Pentapetalae</taxon>
        <taxon>asterids</taxon>
        <taxon>Ericales</taxon>
        <taxon>Actinidiaceae</taxon>
        <taxon>Actinidia</taxon>
    </lineage>
</organism>
<dbReference type="InterPro" id="IPR024097">
    <property type="entry name" value="bHLH_ZIP_TF"/>
</dbReference>
<dbReference type="InterPro" id="IPR036638">
    <property type="entry name" value="HLH_DNA-bd_sf"/>
</dbReference>
<dbReference type="GO" id="GO:0005634">
    <property type="term" value="C:nucleus"/>
    <property type="evidence" value="ECO:0007669"/>
    <property type="project" value="UniProtKB-SubCell"/>
</dbReference>
<evidence type="ECO:0000256" key="5">
    <source>
        <dbReference type="SAM" id="MobiDB-lite"/>
    </source>
</evidence>
<reference evidence="7 8" key="1">
    <citation type="submission" date="2017-07" db="EMBL/GenBank/DDBJ databases">
        <title>An improved, manually edited Actinidia chinensis var. chinensis (kiwifruit) genome highlights the challenges associated with draft genomes and gene prediction in plants.</title>
        <authorList>
            <person name="Pilkington S."/>
            <person name="Crowhurst R."/>
            <person name="Hilario E."/>
            <person name="Nardozza S."/>
            <person name="Fraser L."/>
            <person name="Peng Y."/>
            <person name="Gunaseelan K."/>
            <person name="Simpson R."/>
            <person name="Tahir J."/>
            <person name="Deroles S."/>
            <person name="Templeton K."/>
            <person name="Luo Z."/>
            <person name="Davy M."/>
            <person name="Cheng C."/>
            <person name="Mcneilage M."/>
            <person name="Scaglione D."/>
            <person name="Liu Y."/>
            <person name="Zhang Q."/>
            <person name="Datson P."/>
            <person name="De Silva N."/>
            <person name="Gardiner S."/>
            <person name="Bassett H."/>
            <person name="Chagne D."/>
            <person name="Mccallum J."/>
            <person name="Dzierzon H."/>
            <person name="Deng C."/>
            <person name="Wang Y.-Y."/>
            <person name="Barron N."/>
            <person name="Manako K."/>
            <person name="Bowen J."/>
            <person name="Foster T."/>
            <person name="Erridge Z."/>
            <person name="Tiffin H."/>
            <person name="Waite C."/>
            <person name="Davies K."/>
            <person name="Grierson E."/>
            <person name="Laing W."/>
            <person name="Kirk R."/>
            <person name="Chen X."/>
            <person name="Wood M."/>
            <person name="Montefiori M."/>
            <person name="Brummell D."/>
            <person name="Schwinn K."/>
            <person name="Catanach A."/>
            <person name="Fullerton C."/>
            <person name="Li D."/>
            <person name="Meiyalaghan S."/>
            <person name="Nieuwenhuizen N."/>
            <person name="Read N."/>
            <person name="Prakash R."/>
            <person name="Hunter D."/>
            <person name="Zhang H."/>
            <person name="Mckenzie M."/>
            <person name="Knabel M."/>
            <person name="Harris A."/>
            <person name="Allan A."/>
            <person name="Chen A."/>
            <person name="Janssen B."/>
            <person name="Plunkett B."/>
            <person name="Dwamena C."/>
            <person name="Voogd C."/>
            <person name="Leif D."/>
            <person name="Lafferty D."/>
            <person name="Souleyre E."/>
            <person name="Varkonyi-Gasic E."/>
            <person name="Gambi F."/>
            <person name="Hanley J."/>
            <person name="Yao J.-L."/>
            <person name="Cheung J."/>
            <person name="David K."/>
            <person name="Warren B."/>
            <person name="Marsh K."/>
            <person name="Snowden K."/>
            <person name="Lin-Wang K."/>
            <person name="Brian L."/>
            <person name="Martinez-Sanchez M."/>
            <person name="Wang M."/>
            <person name="Ileperuma N."/>
            <person name="Macnee N."/>
            <person name="Campin R."/>
            <person name="Mcatee P."/>
            <person name="Drummond R."/>
            <person name="Espley R."/>
            <person name="Ireland H."/>
            <person name="Wu R."/>
            <person name="Atkinson R."/>
            <person name="Karunairetnam S."/>
            <person name="Bulley S."/>
            <person name="Chunkath S."/>
            <person name="Hanley Z."/>
            <person name="Storey R."/>
            <person name="Thrimawithana A."/>
            <person name="Thomson S."/>
            <person name="David C."/>
            <person name="Testolin R."/>
        </authorList>
    </citation>
    <scope>NUCLEOTIDE SEQUENCE [LARGE SCALE GENOMIC DNA]</scope>
    <source>
        <strain evidence="8">cv. Red5</strain>
        <tissue evidence="7">Young leaf</tissue>
    </source>
</reference>
<dbReference type="SUPFAM" id="SSF47459">
    <property type="entry name" value="HLH, helix-loop-helix DNA-binding domain"/>
    <property type="match status" value="1"/>
</dbReference>
<name>A0A2R6RNF4_ACTCC</name>
<feature type="region of interest" description="Disordered" evidence="5">
    <location>
        <begin position="112"/>
        <end position="172"/>
    </location>
</feature>
<proteinExistence type="predicted"/>
<dbReference type="STRING" id="1590841.A0A2R6RNF4"/>
<feature type="compositionally biased region" description="Basic and acidic residues" evidence="5">
    <location>
        <begin position="156"/>
        <end position="172"/>
    </location>
</feature>
<dbReference type="Gene3D" id="4.10.280.10">
    <property type="entry name" value="Helix-loop-helix DNA-binding domain"/>
    <property type="match status" value="1"/>
</dbReference>
<dbReference type="InterPro" id="IPR011598">
    <property type="entry name" value="bHLH_dom"/>
</dbReference>
<dbReference type="FunCoup" id="A0A2R6RNF4">
    <property type="interactions" value="900"/>
</dbReference>
<dbReference type="Gramene" id="PSS31509">
    <property type="protein sequence ID" value="PSS31509"/>
    <property type="gene ID" value="CEY00_Acc04806"/>
</dbReference>
<dbReference type="InParanoid" id="A0A2R6RNF4"/>
<evidence type="ECO:0000313" key="7">
    <source>
        <dbReference type="EMBL" id="PSS31509.1"/>
    </source>
</evidence>
<keyword evidence="4" id="KW-0539">Nucleus</keyword>
<comment type="caution">
    <text evidence="7">The sequence shown here is derived from an EMBL/GenBank/DDBJ whole genome shotgun (WGS) entry which is preliminary data.</text>
</comment>
<dbReference type="PANTHER" id="PTHR12565:SF312">
    <property type="entry name" value="TRANSCRIPTION FACTOR BHLH74"/>
    <property type="match status" value="1"/>
</dbReference>